<organism evidence="2 3">
    <name type="scientific">Saccharopolyspora spinosa</name>
    <dbReference type="NCBI Taxonomy" id="60894"/>
    <lineage>
        <taxon>Bacteria</taxon>
        <taxon>Bacillati</taxon>
        <taxon>Actinomycetota</taxon>
        <taxon>Actinomycetes</taxon>
        <taxon>Pseudonocardiales</taxon>
        <taxon>Pseudonocardiaceae</taxon>
        <taxon>Saccharopolyspora</taxon>
    </lineage>
</organism>
<keyword evidence="3" id="KW-1185">Reference proteome</keyword>
<evidence type="ECO:0000313" key="2">
    <source>
        <dbReference type="EMBL" id="PKW17045.1"/>
    </source>
</evidence>
<accession>A0A2N3Y2C0</accession>
<dbReference type="EMBL" id="PJNB01000001">
    <property type="protein sequence ID" value="PKW17045.1"/>
    <property type="molecule type" value="Genomic_DNA"/>
</dbReference>
<proteinExistence type="predicted"/>
<sequence length="63" mass="6413">MSGLSATWSAMPPAVRGGAGSSLSSSSTSARHPGSTAPIDPGLTGWRTPPAKPLLRRQRRADG</sequence>
<dbReference type="RefSeq" id="WP_010693251.1">
    <property type="nucleotide sequence ID" value="NZ_CP061007.1"/>
</dbReference>
<comment type="caution">
    <text evidence="2">The sequence shown here is derived from an EMBL/GenBank/DDBJ whole genome shotgun (WGS) entry which is preliminary data.</text>
</comment>
<dbReference type="Proteomes" id="UP000233786">
    <property type="component" value="Unassembled WGS sequence"/>
</dbReference>
<gene>
    <name evidence="2" type="ORF">A8926_4967</name>
</gene>
<evidence type="ECO:0000313" key="3">
    <source>
        <dbReference type="Proteomes" id="UP000233786"/>
    </source>
</evidence>
<feature type="compositionally biased region" description="Basic residues" evidence="1">
    <location>
        <begin position="54"/>
        <end position="63"/>
    </location>
</feature>
<feature type="region of interest" description="Disordered" evidence="1">
    <location>
        <begin position="1"/>
        <end position="63"/>
    </location>
</feature>
<evidence type="ECO:0000256" key="1">
    <source>
        <dbReference type="SAM" id="MobiDB-lite"/>
    </source>
</evidence>
<name>A0A2N3Y2C0_SACSN</name>
<protein>
    <submittedName>
        <fullName evidence="2">Uncharacterized protein</fullName>
    </submittedName>
</protein>
<dbReference type="AlphaFoldDB" id="A0A2N3Y2C0"/>
<reference evidence="2" key="1">
    <citation type="submission" date="2017-12" db="EMBL/GenBank/DDBJ databases">
        <title>Sequencing the genomes of 1000 Actinobacteria strains.</title>
        <authorList>
            <person name="Klenk H.-P."/>
        </authorList>
    </citation>
    <scope>NUCLEOTIDE SEQUENCE [LARGE SCALE GENOMIC DNA]</scope>
    <source>
        <strain evidence="2">DSM 44228</strain>
    </source>
</reference>